<evidence type="ECO:0000313" key="3">
    <source>
        <dbReference type="Proteomes" id="UP000094472"/>
    </source>
</evidence>
<protein>
    <submittedName>
        <fullName evidence="2">Cupin</fullName>
    </submittedName>
</protein>
<dbReference type="STRING" id="1774969.AUC69_13865"/>
<dbReference type="OrthoDB" id="4205621at2"/>
<comment type="caution">
    <text evidence="2">The sequence shown here is derived from an EMBL/GenBank/DDBJ whole genome shotgun (WGS) entry which is preliminary data.</text>
</comment>
<feature type="compositionally biased region" description="Basic and acidic residues" evidence="1">
    <location>
        <begin position="107"/>
        <end position="117"/>
    </location>
</feature>
<dbReference type="CDD" id="cd07009">
    <property type="entry name" value="cupin_BLL0285-like"/>
    <property type="match status" value="1"/>
</dbReference>
<sequence>MTDAPPKLDYWHVWTDDDGVTHQTRCALTDFKLKSMGGKAAPQWNDHLLTSEASILFCVLPVGWIGDWHENPKPQWIVPVSGRWFVETMDGTRVEMGPGEPSFGGDQESKPDPEGRVGHRSGTVGDEPASLMVVQLDPKTWSGVRPGGFK</sequence>
<accession>A0A1E3VUT5</accession>
<evidence type="ECO:0000313" key="2">
    <source>
        <dbReference type="EMBL" id="ODR96686.1"/>
    </source>
</evidence>
<organism evidence="2 3">
    <name type="scientific">Methyloceanibacter superfactus</name>
    <dbReference type="NCBI Taxonomy" id="1774969"/>
    <lineage>
        <taxon>Bacteria</taxon>
        <taxon>Pseudomonadati</taxon>
        <taxon>Pseudomonadota</taxon>
        <taxon>Alphaproteobacteria</taxon>
        <taxon>Hyphomicrobiales</taxon>
        <taxon>Hyphomicrobiaceae</taxon>
        <taxon>Methyloceanibacter</taxon>
    </lineage>
</organism>
<gene>
    <name evidence="2" type="ORF">AUC69_13865</name>
</gene>
<dbReference type="Proteomes" id="UP000094472">
    <property type="component" value="Unassembled WGS sequence"/>
</dbReference>
<dbReference type="EMBL" id="LPWF01000028">
    <property type="protein sequence ID" value="ODR96686.1"/>
    <property type="molecule type" value="Genomic_DNA"/>
</dbReference>
<proteinExistence type="predicted"/>
<evidence type="ECO:0000256" key="1">
    <source>
        <dbReference type="SAM" id="MobiDB-lite"/>
    </source>
</evidence>
<dbReference type="RefSeq" id="WP_069442200.1">
    <property type="nucleotide sequence ID" value="NZ_LPWF01000028.1"/>
</dbReference>
<name>A0A1E3VUT5_9HYPH</name>
<dbReference type="AlphaFoldDB" id="A0A1E3VUT5"/>
<reference evidence="2 3" key="1">
    <citation type="journal article" date="2016" name="Environ. Microbiol.">
        <title>New Methyloceanibacter diversity from North Sea sediments includes methanotroph containing solely the soluble methane monooxygenase.</title>
        <authorList>
            <person name="Vekeman B."/>
            <person name="Kerckhof F.M."/>
            <person name="Cremers G."/>
            <person name="de Vos P."/>
            <person name="Vandamme P."/>
            <person name="Boon N."/>
            <person name="Op den Camp H.J."/>
            <person name="Heylen K."/>
        </authorList>
    </citation>
    <scope>NUCLEOTIDE SEQUENCE [LARGE SCALE GENOMIC DNA]</scope>
    <source>
        <strain evidence="2 3">R-67175</strain>
    </source>
</reference>
<feature type="region of interest" description="Disordered" evidence="1">
    <location>
        <begin position="92"/>
        <end position="130"/>
    </location>
</feature>
<dbReference type="SUPFAM" id="SSF51182">
    <property type="entry name" value="RmlC-like cupins"/>
    <property type="match status" value="1"/>
</dbReference>
<dbReference type="InterPro" id="IPR011051">
    <property type="entry name" value="RmlC_Cupin_sf"/>
</dbReference>
<keyword evidence="3" id="KW-1185">Reference proteome</keyword>